<keyword evidence="4 9" id="KW-0547">Nucleotide-binding</keyword>
<accession>A0A5C3MU15</accession>
<keyword evidence="3" id="KW-0808">Transferase</keyword>
<name>A0A5C3MU15_9AGAM</name>
<comment type="catalytic activity">
    <reaction evidence="7">
        <text>L-threonyl-[protein] + ATP = O-phospho-L-threonyl-[protein] + ADP + H(+)</text>
        <dbReference type="Rhea" id="RHEA:46608"/>
        <dbReference type="Rhea" id="RHEA-COMP:11060"/>
        <dbReference type="Rhea" id="RHEA-COMP:11605"/>
        <dbReference type="ChEBI" id="CHEBI:15378"/>
        <dbReference type="ChEBI" id="CHEBI:30013"/>
        <dbReference type="ChEBI" id="CHEBI:30616"/>
        <dbReference type="ChEBI" id="CHEBI:61977"/>
        <dbReference type="ChEBI" id="CHEBI:456216"/>
        <dbReference type="EC" id="2.7.11.1"/>
    </reaction>
</comment>
<dbReference type="PROSITE" id="PS00107">
    <property type="entry name" value="PROTEIN_KINASE_ATP"/>
    <property type="match status" value="1"/>
</dbReference>
<organism evidence="11 12">
    <name type="scientific">Heliocybe sulcata</name>
    <dbReference type="NCBI Taxonomy" id="5364"/>
    <lineage>
        <taxon>Eukaryota</taxon>
        <taxon>Fungi</taxon>
        <taxon>Dikarya</taxon>
        <taxon>Basidiomycota</taxon>
        <taxon>Agaricomycotina</taxon>
        <taxon>Agaricomycetes</taxon>
        <taxon>Gloeophyllales</taxon>
        <taxon>Gloeophyllaceae</taxon>
        <taxon>Heliocybe</taxon>
    </lineage>
</organism>
<evidence type="ECO:0000256" key="2">
    <source>
        <dbReference type="ARBA" id="ARBA00022527"/>
    </source>
</evidence>
<evidence type="ECO:0000256" key="9">
    <source>
        <dbReference type="PROSITE-ProRule" id="PRU10141"/>
    </source>
</evidence>
<reference evidence="11 12" key="1">
    <citation type="journal article" date="2019" name="Nat. Ecol. Evol.">
        <title>Megaphylogeny resolves global patterns of mushroom evolution.</title>
        <authorList>
            <person name="Varga T."/>
            <person name="Krizsan K."/>
            <person name="Foldi C."/>
            <person name="Dima B."/>
            <person name="Sanchez-Garcia M."/>
            <person name="Sanchez-Ramirez S."/>
            <person name="Szollosi G.J."/>
            <person name="Szarkandi J.G."/>
            <person name="Papp V."/>
            <person name="Albert L."/>
            <person name="Andreopoulos W."/>
            <person name="Angelini C."/>
            <person name="Antonin V."/>
            <person name="Barry K.W."/>
            <person name="Bougher N.L."/>
            <person name="Buchanan P."/>
            <person name="Buyck B."/>
            <person name="Bense V."/>
            <person name="Catcheside P."/>
            <person name="Chovatia M."/>
            <person name="Cooper J."/>
            <person name="Damon W."/>
            <person name="Desjardin D."/>
            <person name="Finy P."/>
            <person name="Geml J."/>
            <person name="Haridas S."/>
            <person name="Hughes K."/>
            <person name="Justo A."/>
            <person name="Karasinski D."/>
            <person name="Kautmanova I."/>
            <person name="Kiss B."/>
            <person name="Kocsube S."/>
            <person name="Kotiranta H."/>
            <person name="LaButti K.M."/>
            <person name="Lechner B.E."/>
            <person name="Liimatainen K."/>
            <person name="Lipzen A."/>
            <person name="Lukacs Z."/>
            <person name="Mihaltcheva S."/>
            <person name="Morgado L.N."/>
            <person name="Niskanen T."/>
            <person name="Noordeloos M.E."/>
            <person name="Ohm R.A."/>
            <person name="Ortiz-Santana B."/>
            <person name="Ovrebo C."/>
            <person name="Racz N."/>
            <person name="Riley R."/>
            <person name="Savchenko A."/>
            <person name="Shiryaev A."/>
            <person name="Soop K."/>
            <person name="Spirin V."/>
            <person name="Szebenyi C."/>
            <person name="Tomsovsky M."/>
            <person name="Tulloss R.E."/>
            <person name="Uehling J."/>
            <person name="Grigoriev I.V."/>
            <person name="Vagvolgyi C."/>
            <person name="Papp T."/>
            <person name="Martin F.M."/>
            <person name="Miettinen O."/>
            <person name="Hibbett D.S."/>
            <person name="Nagy L.G."/>
        </authorList>
    </citation>
    <scope>NUCLEOTIDE SEQUENCE [LARGE SCALE GENOMIC DNA]</scope>
    <source>
        <strain evidence="11 12">OMC1185</strain>
    </source>
</reference>
<dbReference type="InterPro" id="IPR051334">
    <property type="entry name" value="SRPK"/>
</dbReference>
<sequence>MSRIRTALKSLFSRSSTTQINELEAASLLWPEEPLDRSTAERGGYYAATPGEVLNSRYSVLRKLGWGQHSNVWLARDNSEGRHVALKILSAHATSVQGKVSHELELLKEIRSARLNSRHEGGSRVLQFHDDFSFESHHGRHLCLVTEVLGPTLDSVKRIFKNNQIPLPMVKDITRQMLSGLDFLHDDCGIIHTDIKPDNISVAIEDVEAALAQEPQRELHAEPDLQKFPIKPVLSQRILISSGQILPPREIRLKLTDFGTAARRDGFHAPIIQPYALRAPEVILGCEWDTSADIWNLGCLVFEFLTGRWLFVPRAGDTWTAEDYHLAAMPKVAGEPFAIDFLRRGQHFHKYFSDEGHPRIRTDHRDLYHALCNYQVLGEDELQATVAFLRLMLQLDPSNRATARQLLQHEWIAS</sequence>
<evidence type="ECO:0000256" key="1">
    <source>
        <dbReference type="ARBA" id="ARBA00012513"/>
    </source>
</evidence>
<evidence type="ECO:0000256" key="5">
    <source>
        <dbReference type="ARBA" id="ARBA00022777"/>
    </source>
</evidence>
<evidence type="ECO:0000313" key="11">
    <source>
        <dbReference type="EMBL" id="TFK48443.1"/>
    </source>
</evidence>
<dbReference type="InterPro" id="IPR000719">
    <property type="entry name" value="Prot_kinase_dom"/>
</dbReference>
<evidence type="ECO:0000256" key="4">
    <source>
        <dbReference type="ARBA" id="ARBA00022741"/>
    </source>
</evidence>
<evidence type="ECO:0000313" key="12">
    <source>
        <dbReference type="Proteomes" id="UP000305948"/>
    </source>
</evidence>
<dbReference type="GO" id="GO:0005524">
    <property type="term" value="F:ATP binding"/>
    <property type="evidence" value="ECO:0007669"/>
    <property type="project" value="UniProtKB-UniRule"/>
</dbReference>
<dbReference type="STRING" id="5364.A0A5C3MU15"/>
<gene>
    <name evidence="11" type="ORF">OE88DRAFT_526035</name>
</gene>
<dbReference type="GO" id="GO:0005737">
    <property type="term" value="C:cytoplasm"/>
    <property type="evidence" value="ECO:0007669"/>
    <property type="project" value="TreeGrafter"/>
</dbReference>
<proteinExistence type="predicted"/>
<dbReference type="GO" id="GO:0000245">
    <property type="term" value="P:spliceosomal complex assembly"/>
    <property type="evidence" value="ECO:0007669"/>
    <property type="project" value="TreeGrafter"/>
</dbReference>
<dbReference type="OrthoDB" id="5979581at2759"/>
<dbReference type="PANTHER" id="PTHR47634">
    <property type="entry name" value="PROTEIN KINASE DOMAIN-CONTAINING PROTEIN-RELATED"/>
    <property type="match status" value="1"/>
</dbReference>
<dbReference type="SMART" id="SM00220">
    <property type="entry name" value="S_TKc"/>
    <property type="match status" value="1"/>
</dbReference>
<evidence type="ECO:0000259" key="10">
    <source>
        <dbReference type="PROSITE" id="PS50011"/>
    </source>
</evidence>
<dbReference type="Gene3D" id="1.10.510.10">
    <property type="entry name" value="Transferase(Phosphotransferase) domain 1"/>
    <property type="match status" value="1"/>
</dbReference>
<dbReference type="FunFam" id="1.10.510.10:FF:000275">
    <property type="entry name" value="SRSF protein kinase 2 isoform X3"/>
    <property type="match status" value="1"/>
</dbReference>
<dbReference type="SUPFAM" id="SSF56112">
    <property type="entry name" value="Protein kinase-like (PK-like)"/>
    <property type="match status" value="1"/>
</dbReference>
<dbReference type="AlphaFoldDB" id="A0A5C3MU15"/>
<dbReference type="GO" id="GO:0005634">
    <property type="term" value="C:nucleus"/>
    <property type="evidence" value="ECO:0007669"/>
    <property type="project" value="TreeGrafter"/>
</dbReference>
<dbReference type="InterPro" id="IPR017441">
    <property type="entry name" value="Protein_kinase_ATP_BS"/>
</dbReference>
<evidence type="ECO:0000256" key="6">
    <source>
        <dbReference type="ARBA" id="ARBA00022840"/>
    </source>
</evidence>
<dbReference type="Gene3D" id="3.30.200.20">
    <property type="entry name" value="Phosphorylase Kinase, domain 1"/>
    <property type="match status" value="1"/>
</dbReference>
<protein>
    <recommendedName>
        <fullName evidence="1">non-specific serine/threonine protein kinase</fullName>
        <ecNumber evidence="1">2.7.11.1</ecNumber>
    </recommendedName>
</protein>
<evidence type="ECO:0000256" key="7">
    <source>
        <dbReference type="ARBA" id="ARBA00047899"/>
    </source>
</evidence>
<dbReference type="Proteomes" id="UP000305948">
    <property type="component" value="Unassembled WGS sequence"/>
</dbReference>
<feature type="domain" description="Protein kinase" evidence="10">
    <location>
        <begin position="58"/>
        <end position="412"/>
    </location>
</feature>
<keyword evidence="6 9" id="KW-0067">ATP-binding</keyword>
<comment type="catalytic activity">
    <reaction evidence="8">
        <text>L-seryl-[protein] + ATP = O-phospho-L-seryl-[protein] + ADP + H(+)</text>
        <dbReference type="Rhea" id="RHEA:17989"/>
        <dbReference type="Rhea" id="RHEA-COMP:9863"/>
        <dbReference type="Rhea" id="RHEA-COMP:11604"/>
        <dbReference type="ChEBI" id="CHEBI:15378"/>
        <dbReference type="ChEBI" id="CHEBI:29999"/>
        <dbReference type="ChEBI" id="CHEBI:30616"/>
        <dbReference type="ChEBI" id="CHEBI:83421"/>
        <dbReference type="ChEBI" id="CHEBI:456216"/>
        <dbReference type="EC" id="2.7.11.1"/>
    </reaction>
</comment>
<dbReference type="EMBL" id="ML213519">
    <property type="protein sequence ID" value="TFK48443.1"/>
    <property type="molecule type" value="Genomic_DNA"/>
</dbReference>
<dbReference type="InterPro" id="IPR011009">
    <property type="entry name" value="Kinase-like_dom_sf"/>
</dbReference>
<dbReference type="PANTHER" id="PTHR47634:SF9">
    <property type="entry name" value="PROTEIN KINASE DOMAIN-CONTAINING PROTEIN-RELATED"/>
    <property type="match status" value="1"/>
</dbReference>
<dbReference type="PROSITE" id="PS50011">
    <property type="entry name" value="PROTEIN_KINASE_DOM"/>
    <property type="match status" value="1"/>
</dbReference>
<keyword evidence="2" id="KW-0723">Serine/threonine-protein kinase</keyword>
<dbReference type="GO" id="GO:0004674">
    <property type="term" value="F:protein serine/threonine kinase activity"/>
    <property type="evidence" value="ECO:0007669"/>
    <property type="project" value="UniProtKB-KW"/>
</dbReference>
<keyword evidence="12" id="KW-1185">Reference proteome</keyword>
<feature type="binding site" evidence="9">
    <location>
        <position position="87"/>
    </location>
    <ligand>
        <name>ATP</name>
        <dbReference type="ChEBI" id="CHEBI:30616"/>
    </ligand>
</feature>
<dbReference type="Pfam" id="PF00069">
    <property type="entry name" value="Pkinase"/>
    <property type="match status" value="2"/>
</dbReference>
<dbReference type="GO" id="GO:0050684">
    <property type="term" value="P:regulation of mRNA processing"/>
    <property type="evidence" value="ECO:0007669"/>
    <property type="project" value="TreeGrafter"/>
</dbReference>
<dbReference type="EC" id="2.7.11.1" evidence="1"/>
<keyword evidence="5 11" id="KW-0418">Kinase</keyword>
<evidence type="ECO:0000256" key="3">
    <source>
        <dbReference type="ARBA" id="ARBA00022679"/>
    </source>
</evidence>
<evidence type="ECO:0000256" key="8">
    <source>
        <dbReference type="ARBA" id="ARBA00048679"/>
    </source>
</evidence>